<feature type="region of interest" description="Disordered" evidence="1">
    <location>
        <begin position="79"/>
        <end position="98"/>
    </location>
</feature>
<organism evidence="2 3">
    <name type="scientific">Biomphalaria pfeifferi</name>
    <name type="common">Bloodfluke planorb</name>
    <name type="synonym">Freshwater snail</name>
    <dbReference type="NCBI Taxonomy" id="112525"/>
    <lineage>
        <taxon>Eukaryota</taxon>
        <taxon>Metazoa</taxon>
        <taxon>Spiralia</taxon>
        <taxon>Lophotrochozoa</taxon>
        <taxon>Mollusca</taxon>
        <taxon>Gastropoda</taxon>
        <taxon>Heterobranchia</taxon>
        <taxon>Euthyneura</taxon>
        <taxon>Panpulmonata</taxon>
        <taxon>Hygrophila</taxon>
        <taxon>Lymnaeoidea</taxon>
        <taxon>Planorbidae</taxon>
        <taxon>Biomphalaria</taxon>
    </lineage>
</organism>
<dbReference type="Proteomes" id="UP001233172">
    <property type="component" value="Unassembled WGS sequence"/>
</dbReference>
<dbReference type="EMBL" id="JASAOG010000151">
    <property type="protein sequence ID" value="KAK0047401.1"/>
    <property type="molecule type" value="Genomic_DNA"/>
</dbReference>
<sequence length="121" mass="13473">DQSVCGSSLTALAIRFAEELKTHFIDVLERLEELWIVARNNESLCSQQSLCRSPARGVYGGPQSIHYGYPPQYYQHIYPYPGSPRSQPPPLPSCPPPPTMSSNCMDRCSSLQSHLDGGHLR</sequence>
<evidence type="ECO:0000313" key="3">
    <source>
        <dbReference type="Proteomes" id="UP001233172"/>
    </source>
</evidence>
<reference evidence="2" key="2">
    <citation type="submission" date="2023-04" db="EMBL/GenBank/DDBJ databases">
        <authorList>
            <person name="Bu L."/>
            <person name="Lu L."/>
            <person name="Laidemitt M.R."/>
            <person name="Zhang S.M."/>
            <person name="Mutuku M."/>
            <person name="Mkoji G."/>
            <person name="Steinauer M."/>
            <person name="Loker E.S."/>
        </authorList>
    </citation>
    <scope>NUCLEOTIDE SEQUENCE</scope>
    <source>
        <strain evidence="2">KasaAsao</strain>
        <tissue evidence="2">Whole Snail</tissue>
    </source>
</reference>
<feature type="non-terminal residue" evidence="2">
    <location>
        <position position="1"/>
    </location>
</feature>
<protein>
    <submittedName>
        <fullName evidence="2">Sterile alpha motif domain-containing protein 5-like isoform X1</fullName>
    </submittedName>
</protein>
<comment type="caution">
    <text evidence="2">The sequence shown here is derived from an EMBL/GenBank/DDBJ whole genome shotgun (WGS) entry which is preliminary data.</text>
</comment>
<feature type="compositionally biased region" description="Pro residues" evidence="1">
    <location>
        <begin position="86"/>
        <end position="98"/>
    </location>
</feature>
<accession>A0AAD8B3L9</accession>
<dbReference type="AlphaFoldDB" id="A0AAD8B3L9"/>
<gene>
    <name evidence="2" type="ORF">Bpfe_023108</name>
</gene>
<evidence type="ECO:0000256" key="1">
    <source>
        <dbReference type="SAM" id="MobiDB-lite"/>
    </source>
</evidence>
<proteinExistence type="predicted"/>
<reference evidence="2" key="1">
    <citation type="journal article" date="2023" name="PLoS Negl. Trop. Dis.">
        <title>A genome sequence for Biomphalaria pfeifferi, the major vector snail for the human-infecting parasite Schistosoma mansoni.</title>
        <authorList>
            <person name="Bu L."/>
            <person name="Lu L."/>
            <person name="Laidemitt M.R."/>
            <person name="Zhang S.M."/>
            <person name="Mutuku M."/>
            <person name="Mkoji G."/>
            <person name="Steinauer M."/>
            <person name="Loker E.S."/>
        </authorList>
    </citation>
    <scope>NUCLEOTIDE SEQUENCE</scope>
    <source>
        <strain evidence="2">KasaAsao</strain>
    </source>
</reference>
<keyword evidence="3" id="KW-1185">Reference proteome</keyword>
<evidence type="ECO:0000313" key="2">
    <source>
        <dbReference type="EMBL" id="KAK0047401.1"/>
    </source>
</evidence>
<name>A0AAD8B3L9_BIOPF</name>